<name>A0ACC2XN27_9TREE</name>
<evidence type="ECO:0000313" key="2">
    <source>
        <dbReference type="Proteomes" id="UP001234202"/>
    </source>
</evidence>
<accession>A0ACC2XN27</accession>
<proteinExistence type="predicted"/>
<protein>
    <submittedName>
        <fullName evidence="1">Uncharacterized protein</fullName>
    </submittedName>
</protein>
<keyword evidence="2" id="KW-1185">Reference proteome</keyword>
<dbReference type="Proteomes" id="UP001234202">
    <property type="component" value="Unassembled WGS sequence"/>
</dbReference>
<organism evidence="1 2">
    <name type="scientific">Naganishia onofrii</name>
    <dbReference type="NCBI Taxonomy" id="1851511"/>
    <lineage>
        <taxon>Eukaryota</taxon>
        <taxon>Fungi</taxon>
        <taxon>Dikarya</taxon>
        <taxon>Basidiomycota</taxon>
        <taxon>Agaricomycotina</taxon>
        <taxon>Tremellomycetes</taxon>
        <taxon>Filobasidiales</taxon>
        <taxon>Filobasidiaceae</taxon>
        <taxon>Naganishia</taxon>
    </lineage>
</organism>
<evidence type="ECO:0000313" key="1">
    <source>
        <dbReference type="EMBL" id="KAJ9125031.1"/>
    </source>
</evidence>
<reference evidence="1" key="1">
    <citation type="submission" date="2023-04" db="EMBL/GenBank/DDBJ databases">
        <title>Draft Genome sequencing of Naganishia species isolated from polar environments using Oxford Nanopore Technology.</title>
        <authorList>
            <person name="Leo P."/>
            <person name="Venkateswaran K."/>
        </authorList>
    </citation>
    <scope>NUCLEOTIDE SEQUENCE</scope>
    <source>
        <strain evidence="1">DBVPG 5303</strain>
    </source>
</reference>
<sequence length="118" mass="12690">MESPLAHACITQCVSAASYVGAHKTADHFSDNKRHTPLTHDTGRTGPIDSLVDAVKPDSSKTLGDKAHEHVDNGLSAVQPEHEKGVAQKVMDTVNPQKYRTAPEHSNFSNHATTGQKP</sequence>
<comment type="caution">
    <text evidence="1">The sequence shown here is derived from an EMBL/GenBank/DDBJ whole genome shotgun (WGS) entry which is preliminary data.</text>
</comment>
<gene>
    <name evidence="1" type="ORF">QFC24_002965</name>
</gene>
<dbReference type="EMBL" id="JASBWV010000008">
    <property type="protein sequence ID" value="KAJ9125031.1"/>
    <property type="molecule type" value="Genomic_DNA"/>
</dbReference>